<dbReference type="InterPro" id="IPR036770">
    <property type="entry name" value="Ankyrin_rpt-contain_sf"/>
</dbReference>
<dbReference type="Proteomes" id="UP000799439">
    <property type="component" value="Unassembled WGS sequence"/>
</dbReference>
<gene>
    <name evidence="3" type="ORF">K461DRAFT_162459</name>
</gene>
<dbReference type="OrthoDB" id="62952at2759"/>
<dbReference type="EMBL" id="ML996087">
    <property type="protein sequence ID" value="KAF2152108.1"/>
    <property type="molecule type" value="Genomic_DNA"/>
</dbReference>
<dbReference type="InterPro" id="IPR027417">
    <property type="entry name" value="P-loop_NTPase"/>
</dbReference>
<dbReference type="SUPFAM" id="SSF52540">
    <property type="entry name" value="P-loop containing nucleoside triphosphate hydrolases"/>
    <property type="match status" value="1"/>
</dbReference>
<name>A0A9P4IYA1_9PEZI</name>
<dbReference type="InterPro" id="IPR056884">
    <property type="entry name" value="NPHP3-like_N"/>
</dbReference>
<dbReference type="PROSITE" id="PS50837">
    <property type="entry name" value="NACHT"/>
    <property type="match status" value="1"/>
</dbReference>
<comment type="caution">
    <text evidence="3">The sequence shown here is derived from an EMBL/GenBank/DDBJ whole genome shotgun (WGS) entry which is preliminary data.</text>
</comment>
<evidence type="ECO:0000313" key="3">
    <source>
        <dbReference type="EMBL" id="KAF2152108.1"/>
    </source>
</evidence>
<reference evidence="3" key="1">
    <citation type="journal article" date="2020" name="Stud. Mycol.">
        <title>101 Dothideomycetes genomes: a test case for predicting lifestyles and emergence of pathogens.</title>
        <authorList>
            <person name="Haridas S."/>
            <person name="Albert R."/>
            <person name="Binder M."/>
            <person name="Bloem J."/>
            <person name="Labutti K."/>
            <person name="Salamov A."/>
            <person name="Andreopoulos B."/>
            <person name="Baker S."/>
            <person name="Barry K."/>
            <person name="Bills G."/>
            <person name="Bluhm B."/>
            <person name="Cannon C."/>
            <person name="Castanera R."/>
            <person name="Culley D."/>
            <person name="Daum C."/>
            <person name="Ezra D."/>
            <person name="Gonzalez J."/>
            <person name="Henrissat B."/>
            <person name="Kuo A."/>
            <person name="Liang C."/>
            <person name="Lipzen A."/>
            <person name="Lutzoni F."/>
            <person name="Magnuson J."/>
            <person name="Mondo S."/>
            <person name="Nolan M."/>
            <person name="Ohm R."/>
            <person name="Pangilinan J."/>
            <person name="Park H.-J."/>
            <person name="Ramirez L."/>
            <person name="Alfaro M."/>
            <person name="Sun H."/>
            <person name="Tritt A."/>
            <person name="Yoshinaga Y."/>
            <person name="Zwiers L.-H."/>
            <person name="Turgeon B."/>
            <person name="Goodwin S."/>
            <person name="Spatafora J."/>
            <person name="Crous P."/>
            <person name="Grigoriev I."/>
        </authorList>
    </citation>
    <scope>NUCLEOTIDE SEQUENCE</scope>
    <source>
        <strain evidence="3">CBS 260.36</strain>
    </source>
</reference>
<keyword evidence="1" id="KW-0677">Repeat</keyword>
<dbReference type="Gene3D" id="3.40.50.300">
    <property type="entry name" value="P-loop containing nucleotide triphosphate hydrolases"/>
    <property type="match status" value="1"/>
</dbReference>
<dbReference type="InterPro" id="IPR007111">
    <property type="entry name" value="NACHT_NTPase"/>
</dbReference>
<keyword evidence="4" id="KW-1185">Reference proteome</keyword>
<evidence type="ECO:0000313" key="4">
    <source>
        <dbReference type="Proteomes" id="UP000799439"/>
    </source>
</evidence>
<protein>
    <recommendedName>
        <fullName evidence="2">NACHT domain-containing protein</fullName>
    </recommendedName>
</protein>
<dbReference type="Pfam" id="PF24883">
    <property type="entry name" value="NPHP3_N"/>
    <property type="match status" value="1"/>
</dbReference>
<organism evidence="3 4">
    <name type="scientific">Myriangium duriaei CBS 260.36</name>
    <dbReference type="NCBI Taxonomy" id="1168546"/>
    <lineage>
        <taxon>Eukaryota</taxon>
        <taxon>Fungi</taxon>
        <taxon>Dikarya</taxon>
        <taxon>Ascomycota</taxon>
        <taxon>Pezizomycotina</taxon>
        <taxon>Dothideomycetes</taxon>
        <taxon>Dothideomycetidae</taxon>
        <taxon>Myriangiales</taxon>
        <taxon>Myriangiaceae</taxon>
        <taxon>Myriangium</taxon>
    </lineage>
</organism>
<dbReference type="Gene3D" id="1.25.40.20">
    <property type="entry name" value="Ankyrin repeat-containing domain"/>
    <property type="match status" value="1"/>
</dbReference>
<dbReference type="AlphaFoldDB" id="A0A9P4IYA1"/>
<dbReference type="PANTHER" id="PTHR10039">
    <property type="entry name" value="AMELOGENIN"/>
    <property type="match status" value="1"/>
</dbReference>
<sequence length="916" mass="104544">MLEQISYVHDCDTFGEGPDRSAINELLVTIYQSILEFYGVAHDVLVKKNIRLTFKMSRENSNLSKIVDTFIGRVNNLQKLVQNATLRDVEAIKSMAIDEQIDIWLGGADKSTHHTSLHASFKTVRTNKACNFLLAQAEFIKWYENAGAERQLLFVGDIGTGKTITMSFLIDELRQNSGSQLLQLPRPIVCHHYCRDGTTGHINYILIVITMQLLKNRPRLKILFHKWCTEHHNDLNPAADYVKLAQFLRTAVRSLDRPLYIVIDGLDECDKKSLKFLYTLLGDMLQETPTLKIALSSRPEPCILKRFKTSLRVDIVTSLERDRFIVERTFENLLDDEFEGVRKVVVTTLARLANGSAIWTSMVIGLIGKRHIKGVKQMELFLSHDIPLPNDLYEFYHGLIKHLSAGDDENRHLIEAALKVLAVARRYLSIHELSCAVNLATSADEITSVSQTSGDDMRILDLIYLIILPYDDTDLDKRQIRLVHQSVKEFVLEFMFRALHSGNSQAMRTPQQLRFAEATQTLEASMRDLCVRYLLLDEIGLIKGVLDEEEGGITTTFQELGLMAEGYTSYDEKSSADLPPEELEKYHHLYNPAARGFGEFFVYASCNWLYHFGAVEATPWPNLRHILTLCQPGSTLRLNWTEQHIRPDCAIRPQFLLPHKPDALDATAWWGSESMLQYFLDNSDLKDSTYFHPETFPIILGACHVSRHTRIKILFNHNKTGPKLQNLEFFETLVEEYSHDQQKSFHHWDEVFSLVDCMTEVMIQEHWANELLCIAAGDGCMPLVRRLMIKAQSVPHLKNELLSTPDRGNRFQSIGEAVITQQADVLAFLLEQDGIEAHLQHRPNNLSNPLHLATGDCKPSILKILLPRCKDMVNDLDYANMTPLDRTRHFHYPPLQGESCECISILLSYGAVYSHS</sequence>
<evidence type="ECO:0000259" key="2">
    <source>
        <dbReference type="PROSITE" id="PS50837"/>
    </source>
</evidence>
<evidence type="ECO:0000256" key="1">
    <source>
        <dbReference type="ARBA" id="ARBA00022737"/>
    </source>
</evidence>
<dbReference type="PANTHER" id="PTHR10039:SF10">
    <property type="entry name" value="NACHT DOMAIN-CONTAINING PROTEIN"/>
    <property type="match status" value="1"/>
</dbReference>
<accession>A0A9P4IYA1</accession>
<dbReference type="SUPFAM" id="SSF48403">
    <property type="entry name" value="Ankyrin repeat"/>
    <property type="match status" value="1"/>
</dbReference>
<proteinExistence type="predicted"/>
<feature type="domain" description="NACHT" evidence="2">
    <location>
        <begin position="150"/>
        <end position="299"/>
    </location>
</feature>